<dbReference type="InterPro" id="IPR014582">
    <property type="entry name" value="UCP033535_lipo"/>
</dbReference>
<evidence type="ECO:0000313" key="2">
    <source>
        <dbReference type="EMBL" id="MCM6761828.1"/>
    </source>
</evidence>
<feature type="chain" id="PRO_5040835217" evidence="1">
    <location>
        <begin position="24"/>
        <end position="201"/>
    </location>
</feature>
<dbReference type="AlphaFoldDB" id="A0A9X2DWI3"/>
<reference evidence="2" key="1">
    <citation type="submission" date="2022-06" db="EMBL/GenBank/DDBJ databases">
        <title>Whole genome shotgun sequencing (WGS) of Rathayibacter sp. ZW T2_19, isolated from stored onions (Allium cepa).</title>
        <authorList>
            <person name="Stoll D.A."/>
            <person name="Huch M."/>
        </authorList>
    </citation>
    <scope>NUCLEOTIDE SEQUENCE</scope>
    <source>
        <strain evidence="2">ZW T2_19</strain>
    </source>
</reference>
<dbReference type="SUPFAM" id="SSF141318">
    <property type="entry name" value="TM0957-like"/>
    <property type="match status" value="1"/>
</dbReference>
<dbReference type="Pfam" id="PF10054">
    <property type="entry name" value="DUF2291"/>
    <property type="match status" value="1"/>
</dbReference>
<dbReference type="PIRSF" id="PIRSF033535">
    <property type="entry name" value="UCP033535_plp"/>
    <property type="match status" value="1"/>
</dbReference>
<evidence type="ECO:0000256" key="1">
    <source>
        <dbReference type="SAM" id="SignalP"/>
    </source>
</evidence>
<protein>
    <submittedName>
        <fullName evidence="2">DUF2291 domain-containing protein</fullName>
    </submittedName>
</protein>
<name>A0A9X2DWI3_9MICO</name>
<dbReference type="RefSeq" id="WP_251944251.1">
    <property type="nucleotide sequence ID" value="NZ_JAMRYM010000012.1"/>
</dbReference>
<dbReference type="InterPro" id="IPR036215">
    <property type="entry name" value="TM0957-like_sf"/>
</dbReference>
<feature type="signal peptide" evidence="1">
    <location>
        <begin position="1"/>
        <end position="23"/>
    </location>
</feature>
<keyword evidence="3" id="KW-1185">Reference proteome</keyword>
<accession>A0A9X2DWI3</accession>
<dbReference type="EMBL" id="JAMRYM010000012">
    <property type="protein sequence ID" value="MCM6761828.1"/>
    <property type="molecule type" value="Genomic_DNA"/>
</dbReference>
<evidence type="ECO:0000313" key="3">
    <source>
        <dbReference type="Proteomes" id="UP001155240"/>
    </source>
</evidence>
<comment type="caution">
    <text evidence="2">The sequence shown here is derived from an EMBL/GenBank/DDBJ whole genome shotgun (WGS) entry which is preliminary data.</text>
</comment>
<dbReference type="Proteomes" id="UP001155240">
    <property type="component" value="Unassembled WGS sequence"/>
</dbReference>
<organism evidence="2 3">
    <name type="scientific">Rathayibacter rubneri</name>
    <dbReference type="NCBI Taxonomy" id="2950106"/>
    <lineage>
        <taxon>Bacteria</taxon>
        <taxon>Bacillati</taxon>
        <taxon>Actinomycetota</taxon>
        <taxon>Actinomycetes</taxon>
        <taxon>Micrococcales</taxon>
        <taxon>Microbacteriaceae</taxon>
        <taxon>Rathayibacter</taxon>
    </lineage>
</organism>
<gene>
    <name evidence="2" type="ORF">NB037_05285</name>
</gene>
<sequence length="201" mass="20598">MVLTALAAVVLVAAAFNVKVVSASDADTAASEGQLDPAAYAAERFDDIAAQVEDEAVPLADLLTQLEGGADEAEFGNTSGASSAYAFPVTFTAVAGTATPPILPVTVEGVPAETTVQVQIGPALNGTALRDVTGEISFNEFTNQLEYQNVSTELNDLVRTDVLEGFDAAAAAGRTIEVTGAFLRVNPQLVSVVPVSIEVIG</sequence>
<dbReference type="Gene3D" id="2.40.50.420">
    <property type="entry name" value="Envelope glycoprotein gp160, DUF2291, alpha/beta domain"/>
    <property type="match status" value="1"/>
</dbReference>
<proteinExistence type="predicted"/>
<dbReference type="Gene3D" id="1.10.10.1260">
    <property type="entry name" value="Envelope glycoprotein gp160, DUF2291, helical domain"/>
    <property type="match status" value="1"/>
</dbReference>
<keyword evidence="1" id="KW-0732">Signal</keyword>